<organism evidence="7 8">
    <name type="scientific">Pseudofrankia asymbiotica</name>
    <dbReference type="NCBI Taxonomy" id="1834516"/>
    <lineage>
        <taxon>Bacteria</taxon>
        <taxon>Bacillati</taxon>
        <taxon>Actinomycetota</taxon>
        <taxon>Actinomycetes</taxon>
        <taxon>Frankiales</taxon>
        <taxon>Frankiaceae</taxon>
        <taxon>Pseudofrankia</taxon>
    </lineage>
</organism>
<reference evidence="8" key="1">
    <citation type="submission" date="2016-10" db="EMBL/GenBank/DDBJ databases">
        <title>Frankia sp. NRRL B-16386 Genome sequencing.</title>
        <authorList>
            <person name="Ghodhbane-Gtari F."/>
            <person name="Swanson E."/>
            <person name="Gueddou A."/>
            <person name="Hezbri K."/>
            <person name="Ktari K."/>
            <person name="Nouioui I."/>
            <person name="Morris K."/>
            <person name="Simpson S."/>
            <person name="Abebe-Akele F."/>
            <person name="Thomas K."/>
            <person name="Gtari M."/>
            <person name="Tisa L.S."/>
        </authorList>
    </citation>
    <scope>NUCLEOTIDE SEQUENCE [LARGE SCALE GENOMIC DNA]</scope>
    <source>
        <strain evidence="8">NRRL B-16386</strain>
    </source>
</reference>
<evidence type="ECO:0000313" key="7">
    <source>
        <dbReference type="EMBL" id="ONH28854.1"/>
    </source>
</evidence>
<evidence type="ECO:0000256" key="6">
    <source>
        <dbReference type="ARBA" id="ARBA00023306"/>
    </source>
</evidence>
<sequence length="154" mass="16688">MSDRWSSEKNSIVGNMPIGQVMGNGERVPLTGLLRFDPTDPIAITLVVRMVGDQMVEWTFARDLLAAGGHQPAGVGDVRIGPSQGDRKWALTISLTGPEGQAELELPSRRVGTFLRQTYAAVPAEMEASLIDWGSEFESLLGPQKPTRDGSPDR</sequence>
<dbReference type="AlphaFoldDB" id="A0A1V2I9V7"/>
<keyword evidence="3" id="KW-0132">Cell division</keyword>
<evidence type="ECO:0000313" key="8">
    <source>
        <dbReference type="Proteomes" id="UP000188929"/>
    </source>
</evidence>
<dbReference type="InterPro" id="IPR038658">
    <property type="entry name" value="SsgB_sf"/>
</dbReference>
<evidence type="ECO:0000256" key="3">
    <source>
        <dbReference type="ARBA" id="ARBA00022618"/>
    </source>
</evidence>
<evidence type="ECO:0000256" key="2">
    <source>
        <dbReference type="ARBA" id="ARBA00009323"/>
    </source>
</evidence>
<dbReference type="STRING" id="1834516.BL253_18655"/>
<name>A0A1V2I9V7_9ACTN</name>
<evidence type="ECO:0000256" key="4">
    <source>
        <dbReference type="ARBA" id="ARBA00022969"/>
    </source>
</evidence>
<accession>A0A1V2I9V7</accession>
<gene>
    <name evidence="7" type="ORF">BL253_18655</name>
</gene>
<dbReference type="GO" id="GO:0000917">
    <property type="term" value="P:division septum assembly"/>
    <property type="evidence" value="ECO:0007669"/>
    <property type="project" value="UniProtKB-KW"/>
</dbReference>
<dbReference type="Pfam" id="PF04686">
    <property type="entry name" value="SsgA"/>
    <property type="match status" value="1"/>
</dbReference>
<dbReference type="InterPro" id="IPR006776">
    <property type="entry name" value="SsgB"/>
</dbReference>
<evidence type="ECO:0000256" key="1">
    <source>
        <dbReference type="ARBA" id="ARBA00004431"/>
    </source>
</evidence>
<proteinExistence type="inferred from homology"/>
<keyword evidence="4" id="KW-0749">Sporulation</keyword>
<dbReference type="GO" id="GO:0030435">
    <property type="term" value="P:sporulation resulting in formation of a cellular spore"/>
    <property type="evidence" value="ECO:0007669"/>
    <property type="project" value="UniProtKB-KW"/>
</dbReference>
<dbReference type="EMBL" id="MOMC01000037">
    <property type="protein sequence ID" value="ONH28854.1"/>
    <property type="molecule type" value="Genomic_DNA"/>
</dbReference>
<comment type="similarity">
    <text evidence="2">Belongs to the SsgA family.</text>
</comment>
<dbReference type="Gene3D" id="2.30.31.20">
    <property type="entry name" value="Sporulation-specific cell division protein SsgB"/>
    <property type="match status" value="1"/>
</dbReference>
<dbReference type="GO" id="GO:0030428">
    <property type="term" value="C:cell septum"/>
    <property type="evidence" value="ECO:0007669"/>
    <property type="project" value="UniProtKB-SubCell"/>
</dbReference>
<evidence type="ECO:0000256" key="5">
    <source>
        <dbReference type="ARBA" id="ARBA00023210"/>
    </source>
</evidence>
<evidence type="ECO:0008006" key="9">
    <source>
        <dbReference type="Google" id="ProtNLM"/>
    </source>
</evidence>
<dbReference type="Proteomes" id="UP000188929">
    <property type="component" value="Unassembled WGS sequence"/>
</dbReference>
<keyword evidence="6" id="KW-0131">Cell cycle</keyword>
<comment type="caution">
    <text evidence="7">The sequence shown here is derived from an EMBL/GenBank/DDBJ whole genome shotgun (WGS) entry which is preliminary data.</text>
</comment>
<dbReference type="OrthoDB" id="3853096at2"/>
<comment type="subcellular location">
    <subcellularLocation>
        <location evidence="1">Cell septum</location>
    </subcellularLocation>
</comment>
<protein>
    <recommendedName>
        <fullName evidence="9">Sporulation protein SsgA</fullName>
    </recommendedName>
</protein>
<dbReference type="RefSeq" id="WP_076818442.1">
    <property type="nucleotide sequence ID" value="NZ_MOMC01000037.1"/>
</dbReference>
<keyword evidence="5" id="KW-0717">Septation</keyword>
<keyword evidence="8" id="KW-1185">Reference proteome</keyword>